<proteinExistence type="predicted"/>
<dbReference type="Proteomes" id="UP000308600">
    <property type="component" value="Unassembled WGS sequence"/>
</dbReference>
<gene>
    <name evidence="1" type="ORF">BDN72DRAFT_960327</name>
</gene>
<evidence type="ECO:0000313" key="2">
    <source>
        <dbReference type="Proteomes" id="UP000308600"/>
    </source>
</evidence>
<accession>A0ACD3ARJ3</accession>
<organism evidence="1 2">
    <name type="scientific">Pluteus cervinus</name>
    <dbReference type="NCBI Taxonomy" id="181527"/>
    <lineage>
        <taxon>Eukaryota</taxon>
        <taxon>Fungi</taxon>
        <taxon>Dikarya</taxon>
        <taxon>Basidiomycota</taxon>
        <taxon>Agaricomycotina</taxon>
        <taxon>Agaricomycetes</taxon>
        <taxon>Agaricomycetidae</taxon>
        <taxon>Agaricales</taxon>
        <taxon>Pluteineae</taxon>
        <taxon>Pluteaceae</taxon>
        <taxon>Pluteus</taxon>
    </lineage>
</organism>
<dbReference type="EMBL" id="ML208354">
    <property type="protein sequence ID" value="TFK68338.1"/>
    <property type="molecule type" value="Genomic_DNA"/>
</dbReference>
<keyword evidence="2" id="KW-1185">Reference proteome</keyword>
<protein>
    <submittedName>
        <fullName evidence="1">Uncharacterized protein</fullName>
    </submittedName>
</protein>
<sequence length="768" mass="85059">MAAQASGIHSTPLASPSPSRRTGSGSSHASRESPPNTSPTATTRAAEAGNTTRPAPALEQRGAQNEGNEQNHSTPSSSQFNPLPNTDSSARTAPDIESSSRAQDEGVEPLKLSIGYYAQLRTRHTPRREVPNVRLKSIPPAAPPQQSPNYVTAFFVDVIFRQLYWHLLLRVPEVYWSRVSRMIQAADIPDAELASLLYEVKVNHPGFASSCYTLPMSNAKWSSESYLQLEHSWENFLDSAMREWKIMNLVSVLLLGAIASLLQIELVAMDPLVRTAAFISMVCALMSLLYGCIYSIRFFDLKKPYKAFPWTEHAKKNQLNPFWNVWVFLGMPAIWLVWSLIAYLVAIMAYVWRVGGDGTAVKASPGCILDLRIVVTLVLCLGLVYLCLIIGTLKQYGVVMEDQWREKAFLLREANPKGFVPKSSGIYRTSQAMSRPNLDTEYPYSNFQNTPQPVATILPSPSDNTILPLPLRDVGHSAVPVSETPLHSAMKKPRSLSPLSNHPRLQALRQSDIASLSIPSRQGSNSSTRVTFSNPNIVISEKRTSSLPPRLSKVAQDDDLPNIPRSKSADVAFEVAPMLLKDGELSPISESPHVTPVSLEAFIHTEPPEPHSQSIPQTIEGRPSCFPTVKVLFLNPTQLVDPLIVADERNITHEDWNTFVQELNHVCPPGPQALVNTHSANSELQLDDRLFELLNSWNDGFFSSRGLKIVYCCEIPKDSSRLPQHSLYLCDISLSSEKEQLGAGEFDSAMFRSVSIMTRSTIDSLLII</sequence>
<name>A0ACD3ARJ3_9AGAR</name>
<reference evidence="1 2" key="1">
    <citation type="journal article" date="2019" name="Nat. Ecol. Evol.">
        <title>Megaphylogeny resolves global patterns of mushroom evolution.</title>
        <authorList>
            <person name="Varga T."/>
            <person name="Krizsan K."/>
            <person name="Foldi C."/>
            <person name="Dima B."/>
            <person name="Sanchez-Garcia M."/>
            <person name="Sanchez-Ramirez S."/>
            <person name="Szollosi G.J."/>
            <person name="Szarkandi J.G."/>
            <person name="Papp V."/>
            <person name="Albert L."/>
            <person name="Andreopoulos W."/>
            <person name="Angelini C."/>
            <person name="Antonin V."/>
            <person name="Barry K.W."/>
            <person name="Bougher N.L."/>
            <person name="Buchanan P."/>
            <person name="Buyck B."/>
            <person name="Bense V."/>
            <person name="Catcheside P."/>
            <person name="Chovatia M."/>
            <person name="Cooper J."/>
            <person name="Damon W."/>
            <person name="Desjardin D."/>
            <person name="Finy P."/>
            <person name="Geml J."/>
            <person name="Haridas S."/>
            <person name="Hughes K."/>
            <person name="Justo A."/>
            <person name="Karasinski D."/>
            <person name="Kautmanova I."/>
            <person name="Kiss B."/>
            <person name="Kocsube S."/>
            <person name="Kotiranta H."/>
            <person name="LaButti K.M."/>
            <person name="Lechner B.E."/>
            <person name="Liimatainen K."/>
            <person name="Lipzen A."/>
            <person name="Lukacs Z."/>
            <person name="Mihaltcheva S."/>
            <person name="Morgado L.N."/>
            <person name="Niskanen T."/>
            <person name="Noordeloos M.E."/>
            <person name="Ohm R.A."/>
            <person name="Ortiz-Santana B."/>
            <person name="Ovrebo C."/>
            <person name="Racz N."/>
            <person name="Riley R."/>
            <person name="Savchenko A."/>
            <person name="Shiryaev A."/>
            <person name="Soop K."/>
            <person name="Spirin V."/>
            <person name="Szebenyi C."/>
            <person name="Tomsovsky M."/>
            <person name="Tulloss R.E."/>
            <person name="Uehling J."/>
            <person name="Grigoriev I.V."/>
            <person name="Vagvolgyi C."/>
            <person name="Papp T."/>
            <person name="Martin F.M."/>
            <person name="Miettinen O."/>
            <person name="Hibbett D.S."/>
            <person name="Nagy L.G."/>
        </authorList>
    </citation>
    <scope>NUCLEOTIDE SEQUENCE [LARGE SCALE GENOMIC DNA]</scope>
    <source>
        <strain evidence="1 2">NL-1719</strain>
    </source>
</reference>
<evidence type="ECO:0000313" key="1">
    <source>
        <dbReference type="EMBL" id="TFK68338.1"/>
    </source>
</evidence>